<evidence type="ECO:0000313" key="2">
    <source>
        <dbReference type="Proteomes" id="UP000327118"/>
    </source>
</evidence>
<organism evidence="1 2">
    <name type="scientific">Aspergillus coremiiformis</name>
    <dbReference type="NCBI Taxonomy" id="138285"/>
    <lineage>
        <taxon>Eukaryota</taxon>
        <taxon>Fungi</taxon>
        <taxon>Dikarya</taxon>
        <taxon>Ascomycota</taxon>
        <taxon>Pezizomycotina</taxon>
        <taxon>Eurotiomycetes</taxon>
        <taxon>Eurotiomycetidae</taxon>
        <taxon>Eurotiales</taxon>
        <taxon>Aspergillaceae</taxon>
        <taxon>Aspergillus</taxon>
        <taxon>Aspergillus subgen. Circumdati</taxon>
    </lineage>
</organism>
<protein>
    <submittedName>
        <fullName evidence="1">Uncharacterized protein</fullName>
    </submittedName>
</protein>
<keyword evidence="2" id="KW-1185">Reference proteome</keyword>
<dbReference type="AlphaFoldDB" id="A0A5N6ZB18"/>
<name>A0A5N6ZB18_9EURO</name>
<reference evidence="2" key="1">
    <citation type="submission" date="2019-04" db="EMBL/GenBank/DDBJ databases">
        <title>Friends and foes A comparative genomics studyof 23 Aspergillus species from section Flavi.</title>
        <authorList>
            <consortium name="DOE Joint Genome Institute"/>
            <person name="Kjaerbolling I."/>
            <person name="Vesth T."/>
            <person name="Frisvad J.C."/>
            <person name="Nybo J.L."/>
            <person name="Theobald S."/>
            <person name="Kildgaard S."/>
            <person name="Isbrandt T."/>
            <person name="Kuo A."/>
            <person name="Sato A."/>
            <person name="Lyhne E.K."/>
            <person name="Kogle M.E."/>
            <person name="Wiebenga A."/>
            <person name="Kun R.S."/>
            <person name="Lubbers R.J."/>
            <person name="Makela M.R."/>
            <person name="Barry K."/>
            <person name="Chovatia M."/>
            <person name="Clum A."/>
            <person name="Daum C."/>
            <person name="Haridas S."/>
            <person name="He G."/>
            <person name="LaButti K."/>
            <person name="Lipzen A."/>
            <person name="Mondo S."/>
            <person name="Riley R."/>
            <person name="Salamov A."/>
            <person name="Simmons B.A."/>
            <person name="Magnuson J.K."/>
            <person name="Henrissat B."/>
            <person name="Mortensen U.H."/>
            <person name="Larsen T.O."/>
            <person name="Devries R.P."/>
            <person name="Grigoriev I.V."/>
            <person name="Machida M."/>
            <person name="Baker S.E."/>
            <person name="Andersen M.R."/>
        </authorList>
    </citation>
    <scope>NUCLEOTIDE SEQUENCE [LARGE SCALE GENOMIC DNA]</scope>
    <source>
        <strain evidence="2">CBS 553.77</strain>
    </source>
</reference>
<gene>
    <name evidence="1" type="ORF">BDV28DRAFT_84792</name>
</gene>
<dbReference type="Proteomes" id="UP000327118">
    <property type="component" value="Unassembled WGS sequence"/>
</dbReference>
<accession>A0A5N6ZB18</accession>
<proteinExistence type="predicted"/>
<evidence type="ECO:0000313" key="1">
    <source>
        <dbReference type="EMBL" id="KAE8354383.1"/>
    </source>
</evidence>
<dbReference type="EMBL" id="ML739073">
    <property type="protein sequence ID" value="KAE8354383.1"/>
    <property type="molecule type" value="Genomic_DNA"/>
</dbReference>
<sequence>MVSDCLHNHLSCSTLLLSVTPFVYTRFPLSSKLLFISMCLHISNFLLLFHDSLRDFYAPVPNIYASYVKATHSLASCDKSYHDSPELMFSDALGKSTDTLVSRVRIVASDCVTRLKTRSLLRQDCYT</sequence>